<protein>
    <submittedName>
        <fullName evidence="2">Uncharacterized protein</fullName>
    </submittedName>
</protein>
<feature type="region of interest" description="Disordered" evidence="1">
    <location>
        <begin position="1"/>
        <end position="24"/>
    </location>
</feature>
<gene>
    <name evidence="2" type="ORF">E2C01_003228</name>
</gene>
<accession>A0A5B7CMD2</accession>
<proteinExistence type="predicted"/>
<sequence>MLIKPTTTGDIPPSEGQGSLRNTQSPWRQVPGLLKYFDTSSGVGVFLLKIDSFGSLPDFIYLTIHKIFIWLFTRFIGELPNHLYTVAGYTFPFFVTHAEDIEPEEAVESAESVDVDRPRRACPEPRAEGGTSSS</sequence>
<keyword evidence="3" id="KW-1185">Reference proteome</keyword>
<dbReference type="Proteomes" id="UP000324222">
    <property type="component" value="Unassembled WGS sequence"/>
</dbReference>
<dbReference type="AlphaFoldDB" id="A0A5B7CMD2"/>
<name>A0A5B7CMD2_PORTR</name>
<comment type="caution">
    <text evidence="2">The sequence shown here is derived from an EMBL/GenBank/DDBJ whole genome shotgun (WGS) entry which is preliminary data.</text>
</comment>
<organism evidence="2 3">
    <name type="scientific">Portunus trituberculatus</name>
    <name type="common">Swimming crab</name>
    <name type="synonym">Neptunus trituberculatus</name>
    <dbReference type="NCBI Taxonomy" id="210409"/>
    <lineage>
        <taxon>Eukaryota</taxon>
        <taxon>Metazoa</taxon>
        <taxon>Ecdysozoa</taxon>
        <taxon>Arthropoda</taxon>
        <taxon>Crustacea</taxon>
        <taxon>Multicrustacea</taxon>
        <taxon>Malacostraca</taxon>
        <taxon>Eumalacostraca</taxon>
        <taxon>Eucarida</taxon>
        <taxon>Decapoda</taxon>
        <taxon>Pleocyemata</taxon>
        <taxon>Brachyura</taxon>
        <taxon>Eubrachyura</taxon>
        <taxon>Portunoidea</taxon>
        <taxon>Portunidae</taxon>
        <taxon>Portuninae</taxon>
        <taxon>Portunus</taxon>
    </lineage>
</organism>
<feature type="compositionally biased region" description="Basic and acidic residues" evidence="1">
    <location>
        <begin position="114"/>
        <end position="127"/>
    </location>
</feature>
<reference evidence="2 3" key="1">
    <citation type="submission" date="2019-05" db="EMBL/GenBank/DDBJ databases">
        <title>Another draft genome of Portunus trituberculatus and its Hox gene families provides insights of decapod evolution.</title>
        <authorList>
            <person name="Jeong J.-H."/>
            <person name="Song I."/>
            <person name="Kim S."/>
            <person name="Choi T."/>
            <person name="Kim D."/>
            <person name="Ryu S."/>
            <person name="Kim W."/>
        </authorList>
    </citation>
    <scope>NUCLEOTIDE SEQUENCE [LARGE SCALE GENOMIC DNA]</scope>
    <source>
        <tissue evidence="2">Muscle</tissue>
    </source>
</reference>
<evidence type="ECO:0000313" key="3">
    <source>
        <dbReference type="Proteomes" id="UP000324222"/>
    </source>
</evidence>
<evidence type="ECO:0000256" key="1">
    <source>
        <dbReference type="SAM" id="MobiDB-lite"/>
    </source>
</evidence>
<evidence type="ECO:0000313" key="2">
    <source>
        <dbReference type="EMBL" id="MPC10590.1"/>
    </source>
</evidence>
<feature type="region of interest" description="Disordered" evidence="1">
    <location>
        <begin position="105"/>
        <end position="134"/>
    </location>
</feature>
<dbReference type="EMBL" id="VSRR010000123">
    <property type="protein sequence ID" value="MPC10590.1"/>
    <property type="molecule type" value="Genomic_DNA"/>
</dbReference>